<organism evidence="1 2">
    <name type="scientific">Streptomyces phage Attoomi</name>
    <dbReference type="NCBI Taxonomy" id="2059881"/>
    <lineage>
        <taxon>Viruses</taxon>
        <taxon>Duplodnaviria</taxon>
        <taxon>Heunggongvirae</taxon>
        <taxon>Uroviricota</taxon>
        <taxon>Caudoviricetes</taxon>
        <taxon>Attoomivirus</taxon>
        <taxon>Attoomivirus attoomi</taxon>
    </lineage>
</organism>
<reference evidence="2" key="1">
    <citation type="submission" date="2017-11" db="EMBL/GenBank/DDBJ databases">
        <authorList>
            <person name="Han C.G."/>
        </authorList>
    </citation>
    <scope>NUCLEOTIDE SEQUENCE [LARGE SCALE GENOMIC DNA]</scope>
</reference>
<protein>
    <submittedName>
        <fullName evidence="1">Uncharacterized protein</fullName>
    </submittedName>
</protein>
<proteinExistence type="predicted"/>
<dbReference type="Proteomes" id="UP000241131">
    <property type="component" value="Segment"/>
</dbReference>
<evidence type="ECO:0000313" key="1">
    <source>
        <dbReference type="EMBL" id="AUG87168.1"/>
    </source>
</evidence>
<sequence length="52" mass="5707">MKGIDMAAGERVQVIRLDAEFLEFIVTNPEGEVTATVRMTTARAVELGVITR</sequence>
<dbReference type="EMBL" id="MG593801">
    <property type="protein sequence ID" value="AUG87168.1"/>
    <property type="molecule type" value="Genomic_DNA"/>
</dbReference>
<accession>A0A2H5BLF4</accession>
<evidence type="ECO:0000313" key="2">
    <source>
        <dbReference type="Proteomes" id="UP000241131"/>
    </source>
</evidence>
<name>A0A2H5BLF4_9CAUD</name>
<keyword evidence="2" id="KW-1185">Reference proteome</keyword>
<gene>
    <name evidence="1" type="ORF">SEA_ATTOOMI_36</name>
</gene>